<evidence type="ECO:0000259" key="3">
    <source>
        <dbReference type="PROSITE" id="PS50902"/>
    </source>
</evidence>
<accession>A0A520RYJ6</accession>
<comment type="caution">
    <text evidence="4">The sequence shown here is derived from an EMBL/GenBank/DDBJ whole genome shotgun (WGS) entry which is preliminary data.</text>
</comment>
<keyword evidence="2" id="KW-0288">FMN</keyword>
<sequence>MSRKHLLIIYHSKSGKNATLAQAVFKGANHKDIDIDVHFMTPVEANYTDLMWADGIIFGTPENFGYMSGMLKDFFDRTFYEVEGKVDGIPFAIFIGAGTDGQGALNSIRTICRGYKFKEVQEPILVVGKVTHTIIRKCEELGMTMAAGLECGIF</sequence>
<dbReference type="InterPro" id="IPR029039">
    <property type="entry name" value="Flavoprotein-like_sf"/>
</dbReference>
<organism evidence="4 5">
    <name type="scientific">OM182 bacterium</name>
    <dbReference type="NCBI Taxonomy" id="2510334"/>
    <lineage>
        <taxon>Bacteria</taxon>
        <taxon>Pseudomonadati</taxon>
        <taxon>Pseudomonadota</taxon>
        <taxon>Gammaproteobacteria</taxon>
        <taxon>OMG group</taxon>
        <taxon>OM182 clade</taxon>
    </lineage>
</organism>
<name>A0A520RYJ6_9GAMM</name>
<proteinExistence type="predicted"/>
<feature type="domain" description="Flavodoxin-like" evidence="3">
    <location>
        <begin position="6"/>
        <end position="154"/>
    </location>
</feature>
<dbReference type="EMBL" id="SHAG01000041">
    <property type="protein sequence ID" value="RZO75271.1"/>
    <property type="molecule type" value="Genomic_DNA"/>
</dbReference>
<evidence type="ECO:0000256" key="1">
    <source>
        <dbReference type="ARBA" id="ARBA00022630"/>
    </source>
</evidence>
<keyword evidence="1" id="KW-0285">Flavoprotein</keyword>
<dbReference type="InterPro" id="IPR005025">
    <property type="entry name" value="FMN_Rdtase-like_dom"/>
</dbReference>
<evidence type="ECO:0000256" key="2">
    <source>
        <dbReference type="ARBA" id="ARBA00022643"/>
    </source>
</evidence>
<dbReference type="Gene3D" id="3.40.50.360">
    <property type="match status" value="1"/>
</dbReference>
<dbReference type="GO" id="GO:0010181">
    <property type="term" value="F:FMN binding"/>
    <property type="evidence" value="ECO:0007669"/>
    <property type="project" value="InterPro"/>
</dbReference>
<evidence type="ECO:0000313" key="5">
    <source>
        <dbReference type="Proteomes" id="UP000316199"/>
    </source>
</evidence>
<reference evidence="4 5" key="1">
    <citation type="submission" date="2019-02" db="EMBL/GenBank/DDBJ databases">
        <title>Prokaryotic population dynamics and viral predation in marine succession experiment using metagenomics: the confinement effect.</title>
        <authorList>
            <person name="Haro-Moreno J.M."/>
            <person name="Rodriguez-Valera F."/>
            <person name="Lopez-Perez M."/>
        </authorList>
    </citation>
    <scope>NUCLEOTIDE SEQUENCE [LARGE SCALE GENOMIC DNA]</scope>
    <source>
        <strain evidence="4">MED-G157</strain>
    </source>
</reference>
<dbReference type="GO" id="GO:0016491">
    <property type="term" value="F:oxidoreductase activity"/>
    <property type="evidence" value="ECO:0007669"/>
    <property type="project" value="InterPro"/>
</dbReference>
<dbReference type="SUPFAM" id="SSF52218">
    <property type="entry name" value="Flavoproteins"/>
    <property type="match status" value="1"/>
</dbReference>
<evidence type="ECO:0000313" key="4">
    <source>
        <dbReference type="EMBL" id="RZO75271.1"/>
    </source>
</evidence>
<protein>
    <submittedName>
        <fullName evidence="4">Flavodoxin</fullName>
    </submittedName>
</protein>
<dbReference type="InterPro" id="IPR008254">
    <property type="entry name" value="Flavodoxin/NO_synth"/>
</dbReference>
<dbReference type="Pfam" id="PF03358">
    <property type="entry name" value="FMN_red"/>
    <property type="match status" value="1"/>
</dbReference>
<dbReference type="PROSITE" id="PS50902">
    <property type="entry name" value="FLAVODOXIN_LIKE"/>
    <property type="match status" value="1"/>
</dbReference>
<dbReference type="Proteomes" id="UP000316199">
    <property type="component" value="Unassembled WGS sequence"/>
</dbReference>
<gene>
    <name evidence="4" type="ORF">EVA68_07435</name>
</gene>
<dbReference type="AlphaFoldDB" id="A0A520RYJ6"/>